<comment type="caution">
    <text evidence="3">The sequence shown here is derived from an EMBL/GenBank/DDBJ whole genome shotgun (WGS) entry which is preliminary data.</text>
</comment>
<keyword evidence="4" id="KW-1185">Reference proteome</keyword>
<evidence type="ECO:0000259" key="2">
    <source>
        <dbReference type="PROSITE" id="PS50240"/>
    </source>
</evidence>
<dbReference type="SMART" id="SM00020">
    <property type="entry name" value="Tryp_SPc"/>
    <property type="match status" value="1"/>
</dbReference>
<accession>A0ABV5YDM2</accession>
<dbReference type="InterPro" id="IPR043504">
    <property type="entry name" value="Peptidase_S1_PA_chymotrypsin"/>
</dbReference>
<dbReference type="InterPro" id="IPR001254">
    <property type="entry name" value="Trypsin_dom"/>
</dbReference>
<dbReference type="Gene3D" id="2.40.10.10">
    <property type="entry name" value="Trypsin-like serine proteases"/>
    <property type="match status" value="1"/>
</dbReference>
<feature type="chain" id="PRO_5045651557" evidence="1">
    <location>
        <begin position="25"/>
        <end position="257"/>
    </location>
</feature>
<dbReference type="InterPro" id="IPR009003">
    <property type="entry name" value="Peptidase_S1_PA"/>
</dbReference>
<dbReference type="SUPFAM" id="SSF50494">
    <property type="entry name" value="Trypsin-like serine proteases"/>
    <property type="match status" value="1"/>
</dbReference>
<name>A0ABV5YDM2_9ACTN</name>
<dbReference type="PROSITE" id="PS50240">
    <property type="entry name" value="TRYPSIN_DOM"/>
    <property type="match status" value="1"/>
</dbReference>
<keyword evidence="1" id="KW-0732">Signal</keyword>
<dbReference type="EMBL" id="JBHLZP010000075">
    <property type="protein sequence ID" value="MFB9833125.1"/>
    <property type="molecule type" value="Genomic_DNA"/>
</dbReference>
<dbReference type="Pfam" id="PF00089">
    <property type="entry name" value="Trypsin"/>
    <property type="match status" value="1"/>
</dbReference>
<dbReference type="InterPro" id="IPR018114">
    <property type="entry name" value="TRYPSIN_HIS"/>
</dbReference>
<reference evidence="3 4" key="1">
    <citation type="submission" date="2024-09" db="EMBL/GenBank/DDBJ databases">
        <authorList>
            <person name="Sun Q."/>
            <person name="Mori K."/>
        </authorList>
    </citation>
    <scope>NUCLEOTIDE SEQUENCE [LARGE SCALE GENOMIC DNA]</scope>
    <source>
        <strain evidence="3 4">TBRC 0563</strain>
    </source>
</reference>
<dbReference type="Proteomes" id="UP001589627">
    <property type="component" value="Unassembled WGS sequence"/>
</dbReference>
<feature type="signal peptide" evidence="1">
    <location>
        <begin position="1"/>
        <end position="24"/>
    </location>
</feature>
<feature type="domain" description="Peptidase S1" evidence="2">
    <location>
        <begin position="25"/>
        <end position="257"/>
    </location>
</feature>
<evidence type="ECO:0000313" key="4">
    <source>
        <dbReference type="Proteomes" id="UP001589627"/>
    </source>
</evidence>
<proteinExistence type="predicted"/>
<evidence type="ECO:0000313" key="3">
    <source>
        <dbReference type="EMBL" id="MFB9833125.1"/>
    </source>
</evidence>
<dbReference type="InterPro" id="IPR051333">
    <property type="entry name" value="CLIP_Serine_Protease"/>
</dbReference>
<dbReference type="PRINTS" id="PR00722">
    <property type="entry name" value="CHYMOTRYPSIN"/>
</dbReference>
<dbReference type="RefSeq" id="WP_378200151.1">
    <property type="nucleotide sequence ID" value="NZ_JBHLZP010000075.1"/>
</dbReference>
<dbReference type="EC" id="3.4.21.-" evidence="3"/>
<dbReference type="PANTHER" id="PTHR24260:SF132">
    <property type="entry name" value="PEPTIDASE S1 DOMAIN-CONTAINING PROTEIN"/>
    <property type="match status" value="1"/>
</dbReference>
<gene>
    <name evidence="3" type="ORF">ACFFNX_13100</name>
</gene>
<sequence length="257" mass="26817">MRFVPPAAVVAALIAVLLPSPASAITNGTPDGETHPAVGAMVNAKPYGDGTWSYCTGTLISPTVFLTAAHCGEKGQKTAMVSFSSHYQLGSGVYIGRYEADPEYTEKADSHDIAVVVFSTPIAGIKPARLPTAGLLDRLKANGTLAKSSFTPVGYGSALPSDDGKTLHYSDTRRLTSISFGDLTRSWLKLSLNSGKKDGSTCFGDSGGPNFLGGPASDLVVATTISGDDDACRTTNLDYRLDTATARAFLGKYVTLP</sequence>
<dbReference type="PANTHER" id="PTHR24260">
    <property type="match status" value="1"/>
</dbReference>
<dbReference type="InterPro" id="IPR001314">
    <property type="entry name" value="Peptidase_S1A"/>
</dbReference>
<dbReference type="GO" id="GO:0016787">
    <property type="term" value="F:hydrolase activity"/>
    <property type="evidence" value="ECO:0007669"/>
    <property type="project" value="UniProtKB-KW"/>
</dbReference>
<keyword evidence="3" id="KW-0378">Hydrolase</keyword>
<protein>
    <submittedName>
        <fullName evidence="3">Trypsin-like serine protease</fullName>
        <ecNumber evidence="3">3.4.21.-</ecNumber>
    </submittedName>
</protein>
<organism evidence="3 4">
    <name type="scientific">Actinoallomurus acaciae</name>
    <dbReference type="NCBI Taxonomy" id="502577"/>
    <lineage>
        <taxon>Bacteria</taxon>
        <taxon>Bacillati</taxon>
        <taxon>Actinomycetota</taxon>
        <taxon>Actinomycetes</taxon>
        <taxon>Streptosporangiales</taxon>
        <taxon>Thermomonosporaceae</taxon>
        <taxon>Actinoallomurus</taxon>
    </lineage>
</organism>
<evidence type="ECO:0000256" key="1">
    <source>
        <dbReference type="SAM" id="SignalP"/>
    </source>
</evidence>
<dbReference type="PROSITE" id="PS00134">
    <property type="entry name" value="TRYPSIN_HIS"/>
    <property type="match status" value="1"/>
</dbReference>